<dbReference type="Proteomes" id="UP000006835">
    <property type="component" value="Chromosome"/>
</dbReference>
<proteinExistence type="predicted"/>
<dbReference type="Pfam" id="PF13439">
    <property type="entry name" value="Glyco_transf_4"/>
    <property type="match status" value="1"/>
</dbReference>
<evidence type="ECO:0000313" key="4">
    <source>
        <dbReference type="EMBL" id="ADQ47065.1"/>
    </source>
</evidence>
<dbReference type="SUPFAM" id="SSF53756">
    <property type="entry name" value="UDP-Glycosyltransferase/glycogen phosphorylase"/>
    <property type="match status" value="1"/>
</dbReference>
<accession>E4SH40</accession>
<reference key="1">
    <citation type="submission" date="2010-11" db="EMBL/GenBank/DDBJ databases">
        <title>Complete sequence of Caldicellulosiruptor kronotskyensis 2002.</title>
        <authorList>
            <consortium name="US DOE Joint Genome Institute"/>
            <person name="Lucas S."/>
            <person name="Copeland A."/>
            <person name="Lapidus A."/>
            <person name="Cheng J.-F."/>
            <person name="Bruce D."/>
            <person name="Goodwin L."/>
            <person name="Pitluck S."/>
            <person name="Davenport K."/>
            <person name="Detter J.C."/>
            <person name="Han C."/>
            <person name="Tapia R."/>
            <person name="Land M."/>
            <person name="Hauser L."/>
            <person name="Jeffries C."/>
            <person name="Kyrpides N."/>
            <person name="Ivanova N."/>
            <person name="Mikhailova N."/>
            <person name="Blumer-Schuette S.E."/>
            <person name="Kelly R.M."/>
            <person name="Woyke T."/>
        </authorList>
    </citation>
    <scope>NUCLEOTIDE SEQUENCE</scope>
    <source>
        <strain>2002</strain>
    </source>
</reference>
<dbReference type="RefSeq" id="WP_013431137.1">
    <property type="nucleotide sequence ID" value="NC_014720.1"/>
</dbReference>
<dbReference type="InterPro" id="IPR001296">
    <property type="entry name" value="Glyco_trans_1"/>
</dbReference>
<dbReference type="EMBL" id="CP002330">
    <property type="protein sequence ID" value="ADQ47065.1"/>
    <property type="molecule type" value="Genomic_DNA"/>
</dbReference>
<dbReference type="PANTHER" id="PTHR46401:SF2">
    <property type="entry name" value="GLYCOSYLTRANSFERASE WBBK-RELATED"/>
    <property type="match status" value="1"/>
</dbReference>
<evidence type="ECO:0000259" key="3">
    <source>
        <dbReference type="Pfam" id="PF13439"/>
    </source>
</evidence>
<dbReference type="InterPro" id="IPR028098">
    <property type="entry name" value="Glyco_trans_4-like_N"/>
</dbReference>
<sequence length="366" mass="42587">MLKIGFNGKYKVLHFTNEIGGYIIGGIATFIEQLYKFHEADEGFVHIYDGDILDEIDIRRYSGDRDILAIDYREIGKLSRFEFDIGVIHFYGLDYIMDSGIFRDKKIVYVIHSVPTPEPYFLDNPFGGHIEVQRSFERLCEEADILVCVSNCEREKLIRLYRRYDSKTRVIYNGIDMTAGEIKRDIMGERKIFGFLGRLDYRKGLLECLKEFRDVEGKLMIACDNQDIAYMGEIISFIDGAKLWDKVEFIGWVSGKRKENFLKAIDALIVPSLYEPFGYVVLEAGRLGTPVISSCRGGIYEIVGEEYRYVFDPYERGELAECVKRFQRDSVDVVKKEVDKLAERVRMFNAERMAKEYRKLFNEISN</sequence>
<organism evidence="4 5">
    <name type="scientific">Caldicellulosiruptor kronotskyensis (strain DSM 18902 / VKM B-2412 / 2002)</name>
    <dbReference type="NCBI Taxonomy" id="632348"/>
    <lineage>
        <taxon>Bacteria</taxon>
        <taxon>Bacillati</taxon>
        <taxon>Bacillota</taxon>
        <taxon>Bacillota incertae sedis</taxon>
        <taxon>Caldicellulosiruptorales</taxon>
        <taxon>Caldicellulosiruptoraceae</taxon>
        <taxon>Caldicellulosiruptor</taxon>
    </lineage>
</organism>
<evidence type="ECO:0000256" key="1">
    <source>
        <dbReference type="ARBA" id="ARBA00022679"/>
    </source>
</evidence>
<gene>
    <name evidence="4" type="ordered locus">Calkro_2230</name>
</gene>
<dbReference type="Gene3D" id="3.40.50.2000">
    <property type="entry name" value="Glycogen Phosphorylase B"/>
    <property type="match status" value="2"/>
</dbReference>
<feature type="domain" description="Glycosyltransferase subfamily 4-like N-terminal" evidence="3">
    <location>
        <begin position="76"/>
        <end position="177"/>
    </location>
</feature>
<dbReference type="OrthoDB" id="9795068at2"/>
<evidence type="ECO:0000259" key="2">
    <source>
        <dbReference type="Pfam" id="PF00534"/>
    </source>
</evidence>
<dbReference type="KEGG" id="ckn:Calkro_2230"/>
<protein>
    <submittedName>
        <fullName evidence="4">Glycosyl transferase group 1</fullName>
    </submittedName>
</protein>
<keyword evidence="5" id="KW-1185">Reference proteome</keyword>
<feature type="domain" description="Glycosyl transferase family 1" evidence="2">
    <location>
        <begin position="186"/>
        <end position="336"/>
    </location>
</feature>
<dbReference type="CAZy" id="GT4">
    <property type="family name" value="Glycosyltransferase Family 4"/>
</dbReference>
<dbReference type="AlphaFoldDB" id="E4SH40"/>
<dbReference type="PATRIC" id="fig|632348.3.peg.2346"/>
<dbReference type="HOGENOM" id="CLU_009583_14_0_9"/>
<dbReference type="PANTHER" id="PTHR46401">
    <property type="entry name" value="GLYCOSYLTRANSFERASE WBBK-RELATED"/>
    <property type="match status" value="1"/>
</dbReference>
<dbReference type="Pfam" id="PF00534">
    <property type="entry name" value="Glycos_transf_1"/>
    <property type="match status" value="1"/>
</dbReference>
<reference evidence="4 5" key="2">
    <citation type="journal article" date="2011" name="J. Bacteriol.">
        <title>Complete genome sequences for the anaerobic, extremely thermophilic plant biomass-degrading bacteria Caldicellulosiruptor hydrothermalis, Caldicellulosiruptor kristjanssonii, Caldicellulosiruptor kronotskyensis, Caldicellulosiruptor owensenis, and Caldicellulosiruptor lactoaceticus.</title>
        <authorList>
            <person name="Blumer-Schuette S.E."/>
            <person name="Ozdemir I."/>
            <person name="Mistry D."/>
            <person name="Lucas S."/>
            <person name="Lapidus A."/>
            <person name="Cheng J.F."/>
            <person name="Goodwin L.A."/>
            <person name="Pitluck S."/>
            <person name="Land M.L."/>
            <person name="Hauser L.J."/>
            <person name="Woyke T."/>
            <person name="Mikhailova N."/>
            <person name="Pati A."/>
            <person name="Kyrpides N.C."/>
            <person name="Ivanova N."/>
            <person name="Detter J.C."/>
            <person name="Walston-Davenport K."/>
            <person name="Han S."/>
            <person name="Adams M.W."/>
            <person name="Kelly R.M."/>
        </authorList>
    </citation>
    <scope>NUCLEOTIDE SEQUENCE [LARGE SCALE GENOMIC DNA]</scope>
    <source>
        <strain evidence="5">DSM 18902 / VKM B-2412 / 2002</strain>
    </source>
</reference>
<name>E4SH40_CALK2</name>
<dbReference type="GO" id="GO:0016757">
    <property type="term" value="F:glycosyltransferase activity"/>
    <property type="evidence" value="ECO:0007669"/>
    <property type="project" value="InterPro"/>
</dbReference>
<evidence type="ECO:0000313" key="5">
    <source>
        <dbReference type="Proteomes" id="UP000006835"/>
    </source>
</evidence>
<dbReference type="CDD" id="cd03801">
    <property type="entry name" value="GT4_PimA-like"/>
    <property type="match status" value="1"/>
</dbReference>
<keyword evidence="1 4" id="KW-0808">Transferase</keyword>